<feature type="region of interest" description="Disordered" evidence="1">
    <location>
        <begin position="124"/>
        <end position="160"/>
    </location>
</feature>
<organism evidence="2">
    <name type="scientific">Glycine max</name>
    <name type="common">Soybean</name>
    <name type="synonym">Glycine hispida</name>
    <dbReference type="NCBI Taxonomy" id="3847"/>
    <lineage>
        <taxon>Eukaryota</taxon>
        <taxon>Viridiplantae</taxon>
        <taxon>Streptophyta</taxon>
        <taxon>Embryophyta</taxon>
        <taxon>Tracheophyta</taxon>
        <taxon>Spermatophyta</taxon>
        <taxon>Magnoliopsida</taxon>
        <taxon>eudicotyledons</taxon>
        <taxon>Gunneridae</taxon>
        <taxon>Pentapetalae</taxon>
        <taxon>rosids</taxon>
        <taxon>fabids</taxon>
        <taxon>Fabales</taxon>
        <taxon>Fabaceae</taxon>
        <taxon>Papilionoideae</taxon>
        <taxon>50 kb inversion clade</taxon>
        <taxon>NPAAA clade</taxon>
        <taxon>indigoferoid/millettioid clade</taxon>
        <taxon>Phaseoleae</taxon>
        <taxon>Glycine</taxon>
        <taxon>Glycine subgen. Soja</taxon>
    </lineage>
</organism>
<proteinExistence type="evidence at transcript level"/>
<accession>C6SZK4</accession>
<evidence type="ECO:0000313" key="2">
    <source>
        <dbReference type="EMBL" id="ACU14677.1"/>
    </source>
</evidence>
<reference evidence="2" key="1">
    <citation type="submission" date="2009-08" db="EMBL/GenBank/DDBJ databases">
        <authorList>
            <person name="Cheung F."/>
            <person name="Xiao Y."/>
            <person name="Chan A."/>
            <person name="Moskal W."/>
            <person name="Town C.D."/>
        </authorList>
    </citation>
    <scope>NUCLEOTIDE SEQUENCE</scope>
</reference>
<protein>
    <submittedName>
        <fullName evidence="2">Uncharacterized protein</fullName>
    </submittedName>
</protein>
<dbReference type="AlphaFoldDB" id="C6SZK4"/>
<name>C6SZK4_SOYBN</name>
<feature type="non-terminal residue" evidence="2">
    <location>
        <position position="160"/>
    </location>
</feature>
<evidence type="ECO:0000256" key="1">
    <source>
        <dbReference type="SAM" id="MobiDB-lite"/>
    </source>
</evidence>
<dbReference type="EMBL" id="BT090606">
    <property type="protein sequence ID" value="ACU14677.1"/>
    <property type="molecule type" value="mRNA"/>
</dbReference>
<sequence>MVQNSSNQLMMKFQLSRGILGRGNRLGKPSGVEKLFVCSNVVAKEPNLLPLSHPFQHYFHVILACQIFQSNFLDTFPGVSNSDGTMLLNYIEEGSCDCLPLLRRRFQDHGSHLRLRFLRQTSNRRPKHSTLRNRIELPPTNNEGFADVELREDDSGKKFP</sequence>